<dbReference type="AlphaFoldDB" id="A0AAV7FGJ0"/>
<dbReference type="InterPro" id="IPR036396">
    <property type="entry name" value="Cyt_P450_sf"/>
</dbReference>
<reference evidence="1 2" key="1">
    <citation type="submission" date="2021-07" db="EMBL/GenBank/DDBJ databases">
        <title>The Aristolochia fimbriata genome: insights into angiosperm evolution, floral development and chemical biosynthesis.</title>
        <authorList>
            <person name="Jiao Y."/>
        </authorList>
    </citation>
    <scope>NUCLEOTIDE SEQUENCE [LARGE SCALE GENOMIC DNA]</scope>
    <source>
        <strain evidence="1">IBCAS-2021</strain>
        <tissue evidence="1">Leaf</tissue>
    </source>
</reference>
<accession>A0AAV7FGJ0</accession>
<dbReference type="GO" id="GO:0005506">
    <property type="term" value="F:iron ion binding"/>
    <property type="evidence" value="ECO:0007669"/>
    <property type="project" value="InterPro"/>
</dbReference>
<dbReference type="Proteomes" id="UP000825729">
    <property type="component" value="Unassembled WGS sequence"/>
</dbReference>
<comment type="caution">
    <text evidence="1">The sequence shown here is derived from an EMBL/GenBank/DDBJ whole genome shotgun (WGS) entry which is preliminary data.</text>
</comment>
<proteinExistence type="predicted"/>
<dbReference type="PANTHER" id="PTHR31008">
    <property type="entry name" value="COP1-INTERACTING PROTEIN-RELATED"/>
    <property type="match status" value="1"/>
</dbReference>
<dbReference type="GO" id="GO:0016705">
    <property type="term" value="F:oxidoreductase activity, acting on paired donors, with incorporation or reduction of molecular oxygen"/>
    <property type="evidence" value="ECO:0007669"/>
    <property type="project" value="InterPro"/>
</dbReference>
<keyword evidence="2" id="KW-1185">Reference proteome</keyword>
<evidence type="ECO:0000313" key="2">
    <source>
        <dbReference type="Proteomes" id="UP000825729"/>
    </source>
</evidence>
<sequence>MKRMLPSFASSCSDLMERLETLVAEGPTEVDVWPEMKRLRGDVISRTTFRSSYKEGNCIFQLQTELSKLIVESLPGLSCELFVSGEGKTEKLASGLVKPFITHLTVVEEQVAQAVPSIKLEVERRKNVGTWVTKGTVERFVRFLFSPDLV</sequence>
<dbReference type="GO" id="GO:0020037">
    <property type="term" value="F:heme binding"/>
    <property type="evidence" value="ECO:0007669"/>
    <property type="project" value="InterPro"/>
</dbReference>
<organism evidence="1 2">
    <name type="scientific">Aristolochia fimbriata</name>
    <name type="common">White veined hardy Dutchman's pipe vine</name>
    <dbReference type="NCBI Taxonomy" id="158543"/>
    <lineage>
        <taxon>Eukaryota</taxon>
        <taxon>Viridiplantae</taxon>
        <taxon>Streptophyta</taxon>
        <taxon>Embryophyta</taxon>
        <taxon>Tracheophyta</taxon>
        <taxon>Spermatophyta</taxon>
        <taxon>Magnoliopsida</taxon>
        <taxon>Magnoliidae</taxon>
        <taxon>Piperales</taxon>
        <taxon>Aristolochiaceae</taxon>
        <taxon>Aristolochia</taxon>
    </lineage>
</organism>
<gene>
    <name evidence="1" type="ORF">H6P81_003509</name>
</gene>
<dbReference type="SUPFAM" id="SSF48264">
    <property type="entry name" value="Cytochrome P450"/>
    <property type="match status" value="1"/>
</dbReference>
<dbReference type="GO" id="GO:0004497">
    <property type="term" value="F:monooxygenase activity"/>
    <property type="evidence" value="ECO:0007669"/>
    <property type="project" value="InterPro"/>
</dbReference>
<dbReference type="EMBL" id="JAINDJ010000002">
    <property type="protein sequence ID" value="KAG9459001.1"/>
    <property type="molecule type" value="Genomic_DNA"/>
</dbReference>
<protein>
    <submittedName>
        <fullName evidence="1">Uncharacterized protein</fullName>
    </submittedName>
</protein>
<dbReference type="PANTHER" id="PTHR31008:SF15">
    <property type="entry name" value="GPI-ANCHORED ADHESIN-LIKE PROTEIN"/>
    <property type="match status" value="1"/>
</dbReference>
<dbReference type="Gene3D" id="1.20.120.990">
    <property type="entry name" value="Glycosyltransferase family 88, C-terminal domain"/>
    <property type="match status" value="1"/>
</dbReference>
<evidence type="ECO:0000313" key="1">
    <source>
        <dbReference type="EMBL" id="KAG9459001.1"/>
    </source>
</evidence>
<name>A0AAV7FGJ0_ARIFI</name>